<dbReference type="Proteomes" id="UP000032180">
    <property type="component" value="Chromosome 11"/>
</dbReference>
<protein>
    <recommendedName>
        <fullName evidence="1">KIB1-4 beta-propeller domain-containing protein</fullName>
    </recommendedName>
</protein>
<sequence>MHIVNPITGEQIALPPAITFEQVTPILDGEGVLCEYVYSRHTANTVIDKPMRLSLEELRRHFHRKAFVFYDEPAGSYIVVLIHNPWEQLSFVRVGHDHKWRWLPPHWLFQDCVYKDGILYAVTWSG</sequence>
<evidence type="ECO:0000259" key="1">
    <source>
        <dbReference type="Pfam" id="PF03478"/>
    </source>
</evidence>
<organism evidence="2 3">
    <name type="scientific">Leersia perrieri</name>
    <dbReference type="NCBI Taxonomy" id="77586"/>
    <lineage>
        <taxon>Eukaryota</taxon>
        <taxon>Viridiplantae</taxon>
        <taxon>Streptophyta</taxon>
        <taxon>Embryophyta</taxon>
        <taxon>Tracheophyta</taxon>
        <taxon>Spermatophyta</taxon>
        <taxon>Magnoliopsida</taxon>
        <taxon>Liliopsida</taxon>
        <taxon>Poales</taxon>
        <taxon>Poaceae</taxon>
        <taxon>BOP clade</taxon>
        <taxon>Oryzoideae</taxon>
        <taxon>Oryzeae</taxon>
        <taxon>Oryzinae</taxon>
        <taxon>Leersia</taxon>
    </lineage>
</organism>
<keyword evidence="3" id="KW-1185">Reference proteome</keyword>
<dbReference type="InterPro" id="IPR005174">
    <property type="entry name" value="KIB1-4_b-propeller"/>
</dbReference>
<reference evidence="2" key="3">
    <citation type="submission" date="2015-04" db="UniProtKB">
        <authorList>
            <consortium name="EnsemblPlants"/>
        </authorList>
    </citation>
    <scope>IDENTIFICATION</scope>
</reference>
<dbReference type="PANTHER" id="PTHR44586:SF19">
    <property type="entry name" value="OS11G0576400 PROTEIN"/>
    <property type="match status" value="1"/>
</dbReference>
<dbReference type="STRING" id="77586.A0A0D9XTH7"/>
<dbReference type="EnsemblPlants" id="LPERR11G14400.1">
    <property type="protein sequence ID" value="LPERR11G14400.1"/>
    <property type="gene ID" value="LPERR11G14400"/>
</dbReference>
<evidence type="ECO:0000313" key="2">
    <source>
        <dbReference type="EnsemblPlants" id="LPERR11G14400.1"/>
    </source>
</evidence>
<dbReference type="eggNOG" id="ENOG502QS0H">
    <property type="taxonomic scope" value="Eukaryota"/>
</dbReference>
<reference evidence="3" key="2">
    <citation type="submission" date="2013-12" db="EMBL/GenBank/DDBJ databases">
        <authorList>
            <person name="Yu Y."/>
            <person name="Lee S."/>
            <person name="de Baynast K."/>
            <person name="Wissotski M."/>
            <person name="Liu L."/>
            <person name="Talag J."/>
            <person name="Goicoechea J."/>
            <person name="Angelova A."/>
            <person name="Jetty R."/>
            <person name="Kudrna D."/>
            <person name="Golser W."/>
            <person name="Rivera L."/>
            <person name="Zhang J."/>
            <person name="Wing R."/>
        </authorList>
    </citation>
    <scope>NUCLEOTIDE SEQUENCE</scope>
</reference>
<name>A0A0D9XTH7_9ORYZ</name>
<accession>A0A0D9XTH7</accession>
<dbReference type="Pfam" id="PF03478">
    <property type="entry name" value="Beta-prop_KIB1-4"/>
    <property type="match status" value="1"/>
</dbReference>
<proteinExistence type="predicted"/>
<dbReference type="Gramene" id="LPERR11G14400.1">
    <property type="protein sequence ID" value="LPERR11G14400.1"/>
    <property type="gene ID" value="LPERR11G14400"/>
</dbReference>
<evidence type="ECO:0000313" key="3">
    <source>
        <dbReference type="Proteomes" id="UP000032180"/>
    </source>
</evidence>
<feature type="domain" description="KIB1-4 beta-propeller" evidence="1">
    <location>
        <begin position="1"/>
        <end position="125"/>
    </location>
</feature>
<dbReference type="HOGENOM" id="CLU_1984784_0_0_1"/>
<reference evidence="2 3" key="1">
    <citation type="submission" date="2012-08" db="EMBL/GenBank/DDBJ databases">
        <title>Oryza genome evolution.</title>
        <authorList>
            <person name="Wing R.A."/>
        </authorList>
    </citation>
    <scope>NUCLEOTIDE SEQUENCE</scope>
</reference>
<dbReference type="PANTHER" id="PTHR44586">
    <property type="entry name" value="F-BOX DOMAIN CONTAINING PROTEIN, EXPRESSED"/>
    <property type="match status" value="1"/>
</dbReference>
<dbReference type="AlphaFoldDB" id="A0A0D9XTH7"/>